<organism evidence="1">
    <name type="scientific">marine sediment metagenome</name>
    <dbReference type="NCBI Taxonomy" id="412755"/>
    <lineage>
        <taxon>unclassified sequences</taxon>
        <taxon>metagenomes</taxon>
        <taxon>ecological metagenomes</taxon>
    </lineage>
</organism>
<proteinExistence type="predicted"/>
<sequence length="68" mass="7494">MNRKTYAIALTVLIIAFILVPGVQAYPIENMVIVQPLPDSMVAGSSYEMIITFDNIVPESVSFTVEMT</sequence>
<evidence type="ECO:0000313" key="1">
    <source>
        <dbReference type="EMBL" id="KKL09401.1"/>
    </source>
</evidence>
<comment type="caution">
    <text evidence="1">The sequence shown here is derived from an EMBL/GenBank/DDBJ whole genome shotgun (WGS) entry which is preliminary data.</text>
</comment>
<feature type="non-terminal residue" evidence="1">
    <location>
        <position position="68"/>
    </location>
</feature>
<name>A0A0F9CUP7_9ZZZZ</name>
<gene>
    <name evidence="1" type="ORF">LCGC14_2566220</name>
</gene>
<reference evidence="1" key="1">
    <citation type="journal article" date="2015" name="Nature">
        <title>Complex archaea that bridge the gap between prokaryotes and eukaryotes.</title>
        <authorList>
            <person name="Spang A."/>
            <person name="Saw J.H."/>
            <person name="Jorgensen S.L."/>
            <person name="Zaremba-Niedzwiedzka K."/>
            <person name="Martijn J."/>
            <person name="Lind A.E."/>
            <person name="van Eijk R."/>
            <person name="Schleper C."/>
            <person name="Guy L."/>
            <person name="Ettema T.J."/>
        </authorList>
    </citation>
    <scope>NUCLEOTIDE SEQUENCE</scope>
</reference>
<dbReference type="AlphaFoldDB" id="A0A0F9CUP7"/>
<dbReference type="EMBL" id="LAZR01042498">
    <property type="protein sequence ID" value="KKL09401.1"/>
    <property type="molecule type" value="Genomic_DNA"/>
</dbReference>
<protein>
    <submittedName>
        <fullName evidence="1">Uncharacterized protein</fullName>
    </submittedName>
</protein>
<accession>A0A0F9CUP7</accession>